<proteinExistence type="predicted"/>
<keyword evidence="2" id="KW-1185">Reference proteome</keyword>
<protein>
    <recommendedName>
        <fullName evidence="3">Flagellar protein FliT</fullName>
    </recommendedName>
</protein>
<comment type="caution">
    <text evidence="1">The sequence shown here is derived from an EMBL/GenBank/DDBJ whole genome shotgun (WGS) entry which is preliminary data.</text>
</comment>
<sequence>MNNDASALLQALHVDLDLIKNAIEAEDHATTERIVGEHDQRVRDYLHAHGAHSAPQALQDLLEQQLSLTTRMRQLRDEAAQYLRAERQSTRAANAYLQAGTLA</sequence>
<evidence type="ECO:0008006" key="3">
    <source>
        <dbReference type="Google" id="ProtNLM"/>
    </source>
</evidence>
<dbReference type="Proteomes" id="UP001301653">
    <property type="component" value="Unassembled WGS sequence"/>
</dbReference>
<dbReference type="EMBL" id="JAYFUH010000248">
    <property type="protein sequence ID" value="MEA5668408.1"/>
    <property type="molecule type" value="Genomic_DNA"/>
</dbReference>
<name>A0ABU5V6H2_9GAMM</name>
<evidence type="ECO:0000313" key="1">
    <source>
        <dbReference type="EMBL" id="MEA5668408.1"/>
    </source>
</evidence>
<gene>
    <name evidence="1" type="ORF">VA603_12735</name>
</gene>
<accession>A0ABU5V6H2</accession>
<dbReference type="RefSeq" id="WP_323439067.1">
    <property type="nucleotide sequence ID" value="NZ_JAYFUH010000248.1"/>
</dbReference>
<evidence type="ECO:0000313" key="2">
    <source>
        <dbReference type="Proteomes" id="UP001301653"/>
    </source>
</evidence>
<reference evidence="1 2" key="1">
    <citation type="submission" date="2023-12" db="EMBL/GenBank/DDBJ databases">
        <title>Stenotrophomonas guangdongensis sp. nov., isolated from wilted pepper plants (Capsicum annuum).</title>
        <authorList>
            <person name="Qiu M."/>
            <person name="Li Y."/>
            <person name="Liu Q."/>
            <person name="Zhang X."/>
            <person name="Huang Y."/>
            <person name="Guo R."/>
            <person name="Hu M."/>
            <person name="Zhou J."/>
            <person name="Zhou X."/>
        </authorList>
    </citation>
    <scope>NUCLEOTIDE SEQUENCE [LARGE SCALE GENOMIC DNA]</scope>
    <source>
        <strain evidence="1 2">MH1</strain>
    </source>
</reference>
<organism evidence="1 2">
    <name type="scientific">Stenotrophomonas capsici</name>
    <dbReference type="NCBI Taxonomy" id="3110230"/>
    <lineage>
        <taxon>Bacteria</taxon>
        <taxon>Pseudomonadati</taxon>
        <taxon>Pseudomonadota</taxon>
        <taxon>Gammaproteobacteria</taxon>
        <taxon>Lysobacterales</taxon>
        <taxon>Lysobacteraceae</taxon>
        <taxon>Stenotrophomonas</taxon>
    </lineage>
</organism>